<reference evidence="2" key="1">
    <citation type="journal article" date="2019" name="Plant J.">
        <title>Chlorella vulgaris genome assembly and annotation reveals the molecular basis for metabolic acclimation to high light conditions.</title>
        <authorList>
            <person name="Cecchin M."/>
            <person name="Marcolungo L."/>
            <person name="Rossato M."/>
            <person name="Girolomoni L."/>
            <person name="Cosentino E."/>
            <person name="Cuine S."/>
            <person name="Li-Beisson Y."/>
            <person name="Delledonne M."/>
            <person name="Ballottari M."/>
        </authorList>
    </citation>
    <scope>NUCLEOTIDE SEQUENCE</scope>
    <source>
        <strain evidence="2">211/11P</strain>
    </source>
</reference>
<dbReference type="AlphaFoldDB" id="A0A9D4TP09"/>
<feature type="compositionally biased region" description="Polar residues" evidence="1">
    <location>
        <begin position="56"/>
        <end position="65"/>
    </location>
</feature>
<comment type="caution">
    <text evidence="2">The sequence shown here is derived from an EMBL/GenBank/DDBJ whole genome shotgun (WGS) entry which is preliminary data.</text>
</comment>
<evidence type="ECO:0000313" key="3">
    <source>
        <dbReference type="Proteomes" id="UP001055712"/>
    </source>
</evidence>
<gene>
    <name evidence="2" type="ORF">D9Q98_009212</name>
</gene>
<dbReference type="OrthoDB" id="10443133at2759"/>
<proteinExistence type="predicted"/>
<feature type="region of interest" description="Disordered" evidence="1">
    <location>
        <begin position="1"/>
        <end position="20"/>
    </location>
</feature>
<reference evidence="2" key="2">
    <citation type="submission" date="2020-11" db="EMBL/GenBank/DDBJ databases">
        <authorList>
            <person name="Cecchin M."/>
            <person name="Marcolungo L."/>
            <person name="Rossato M."/>
            <person name="Girolomoni L."/>
            <person name="Cosentino E."/>
            <person name="Cuine S."/>
            <person name="Li-Beisson Y."/>
            <person name="Delledonne M."/>
            <person name="Ballottari M."/>
        </authorList>
    </citation>
    <scope>NUCLEOTIDE SEQUENCE</scope>
    <source>
        <strain evidence="2">211/11P</strain>
        <tissue evidence="2">Whole cell</tissue>
    </source>
</reference>
<accession>A0A9D4TP09</accession>
<organism evidence="2 3">
    <name type="scientific">Chlorella vulgaris</name>
    <name type="common">Green alga</name>
    <dbReference type="NCBI Taxonomy" id="3077"/>
    <lineage>
        <taxon>Eukaryota</taxon>
        <taxon>Viridiplantae</taxon>
        <taxon>Chlorophyta</taxon>
        <taxon>core chlorophytes</taxon>
        <taxon>Trebouxiophyceae</taxon>
        <taxon>Chlorellales</taxon>
        <taxon>Chlorellaceae</taxon>
        <taxon>Chlorella clade</taxon>
        <taxon>Chlorella</taxon>
    </lineage>
</organism>
<sequence>MQESAGTPQAQEPDMDGVLAEFEARCDRSDPDQLAMLEQMRAHTRRLHQQRGDWNKPNTRRNCNSAAPRTTTTAPKAIAAYRDYKQHVAKETAWQQLQQQRKAPMLALLGQADQQALPAPPQHGTEL</sequence>
<dbReference type="EMBL" id="SIDB01000007">
    <property type="protein sequence ID" value="KAI3430800.1"/>
    <property type="molecule type" value="Genomic_DNA"/>
</dbReference>
<feature type="region of interest" description="Disordered" evidence="1">
    <location>
        <begin position="44"/>
        <end position="72"/>
    </location>
</feature>
<feature type="compositionally biased region" description="Polar residues" evidence="1">
    <location>
        <begin position="1"/>
        <end position="10"/>
    </location>
</feature>
<keyword evidence="3" id="KW-1185">Reference proteome</keyword>
<evidence type="ECO:0000256" key="1">
    <source>
        <dbReference type="SAM" id="MobiDB-lite"/>
    </source>
</evidence>
<protein>
    <submittedName>
        <fullName evidence="2">Uncharacterized protein</fullName>
    </submittedName>
</protein>
<dbReference type="Proteomes" id="UP001055712">
    <property type="component" value="Unassembled WGS sequence"/>
</dbReference>
<name>A0A9D4TP09_CHLVU</name>
<evidence type="ECO:0000313" key="2">
    <source>
        <dbReference type="EMBL" id="KAI3430800.1"/>
    </source>
</evidence>